<protein>
    <submittedName>
        <fullName evidence="2">WLM domain-containing protein</fullName>
    </submittedName>
</protein>
<evidence type="ECO:0000259" key="1">
    <source>
        <dbReference type="PROSITE" id="PS51397"/>
    </source>
</evidence>
<dbReference type="STRING" id="658196.A0A397SUY7"/>
<keyword evidence="3" id="KW-1185">Reference proteome</keyword>
<accession>A0A397SUY7</accession>
<dbReference type="Pfam" id="PF08325">
    <property type="entry name" value="WLM"/>
    <property type="match status" value="1"/>
</dbReference>
<dbReference type="InterPro" id="IPR013536">
    <property type="entry name" value="WLM_dom"/>
</dbReference>
<evidence type="ECO:0000313" key="2">
    <source>
        <dbReference type="EMBL" id="RIA89853.1"/>
    </source>
</evidence>
<comment type="caution">
    <text evidence="2">The sequence shown here is derived from an EMBL/GenBank/DDBJ whole genome shotgun (WGS) entry which is preliminary data.</text>
</comment>
<gene>
    <name evidence="2" type="ORF">C1645_850337</name>
</gene>
<dbReference type="GO" id="GO:0070628">
    <property type="term" value="F:proteasome binding"/>
    <property type="evidence" value="ECO:0007669"/>
    <property type="project" value="TreeGrafter"/>
</dbReference>
<dbReference type="PANTHER" id="PTHR47795:SF1">
    <property type="entry name" value="DNA-DEPENDENT METALLOPROTEASE WSS1 HOMOLOG 2"/>
    <property type="match status" value="1"/>
</dbReference>
<sequence length="226" mass="26249">MGSSQEEIQVVKEADSKPYKNVKRVEDLSSHDYTFHSIEVIENFPEPEKARKLLERLRDDKGIRAIMKKHKWNVGILQELSPSERTLLGFNRNNGQLISLRLRTNDMEGFRHYPEIRRVLLHELSHNVWNEHDDNFHRLNRQLNKEVVELDWTASGGHKTSNNEFYNPPEEEEIDEKAWQGGTFVLGGNSDRSKTLSKRELLAEAALIRLTKEEEELNKGCGSGKF</sequence>
<proteinExistence type="predicted"/>
<evidence type="ECO:0000313" key="3">
    <source>
        <dbReference type="Proteomes" id="UP000265703"/>
    </source>
</evidence>
<dbReference type="Proteomes" id="UP000265703">
    <property type="component" value="Unassembled WGS sequence"/>
</dbReference>
<dbReference type="EMBL" id="QKYT01000202">
    <property type="protein sequence ID" value="RIA89853.1"/>
    <property type="molecule type" value="Genomic_DNA"/>
</dbReference>
<dbReference type="OrthoDB" id="49605at2759"/>
<feature type="domain" description="WLM" evidence="1">
    <location>
        <begin position="26"/>
        <end position="211"/>
    </location>
</feature>
<dbReference type="PROSITE" id="PS51397">
    <property type="entry name" value="WLM"/>
    <property type="match status" value="1"/>
</dbReference>
<organism evidence="2 3">
    <name type="scientific">Glomus cerebriforme</name>
    <dbReference type="NCBI Taxonomy" id="658196"/>
    <lineage>
        <taxon>Eukaryota</taxon>
        <taxon>Fungi</taxon>
        <taxon>Fungi incertae sedis</taxon>
        <taxon>Mucoromycota</taxon>
        <taxon>Glomeromycotina</taxon>
        <taxon>Glomeromycetes</taxon>
        <taxon>Glomerales</taxon>
        <taxon>Glomeraceae</taxon>
        <taxon>Glomus</taxon>
    </lineage>
</organism>
<dbReference type="PANTHER" id="PTHR47795">
    <property type="entry name" value="UBIQUITIN AND WLM DOMAIN-CONTAINING METALLOPROTEASE SPCC1442.07C"/>
    <property type="match status" value="1"/>
</dbReference>
<reference evidence="2 3" key="1">
    <citation type="submission" date="2018-06" db="EMBL/GenBank/DDBJ databases">
        <title>Comparative genomics reveals the genomic features of Rhizophagus irregularis, R. cerebriforme, R. diaphanum and Gigaspora rosea, and their symbiotic lifestyle signature.</title>
        <authorList>
            <person name="Morin E."/>
            <person name="San Clemente H."/>
            <person name="Chen E.C.H."/>
            <person name="De La Providencia I."/>
            <person name="Hainaut M."/>
            <person name="Kuo A."/>
            <person name="Kohler A."/>
            <person name="Murat C."/>
            <person name="Tang N."/>
            <person name="Roy S."/>
            <person name="Loubradou J."/>
            <person name="Henrissat B."/>
            <person name="Grigoriev I.V."/>
            <person name="Corradi N."/>
            <person name="Roux C."/>
            <person name="Martin F.M."/>
        </authorList>
    </citation>
    <scope>NUCLEOTIDE SEQUENCE [LARGE SCALE GENOMIC DNA]</scope>
    <source>
        <strain evidence="2 3">DAOM 227022</strain>
    </source>
</reference>
<dbReference type="AlphaFoldDB" id="A0A397SUY7"/>
<name>A0A397SUY7_9GLOM</name>